<evidence type="ECO:0000259" key="2">
    <source>
        <dbReference type="Pfam" id="PF17408"/>
    </source>
</evidence>
<gene>
    <name evidence="3" type="ORF">Ae201684_006334</name>
</gene>
<dbReference type="InterPro" id="IPR042303">
    <property type="entry name" value="Malonyl_CoA_deC_C_sf"/>
</dbReference>
<dbReference type="GO" id="GO:0050080">
    <property type="term" value="F:malonyl-CoA decarboxylase activity"/>
    <property type="evidence" value="ECO:0007669"/>
    <property type="project" value="InterPro"/>
</dbReference>
<dbReference type="AlphaFoldDB" id="A0A6G0XC62"/>
<dbReference type="GO" id="GO:0006633">
    <property type="term" value="P:fatty acid biosynthetic process"/>
    <property type="evidence" value="ECO:0007669"/>
    <property type="project" value="InterPro"/>
</dbReference>
<dbReference type="GO" id="GO:0005782">
    <property type="term" value="C:peroxisomal matrix"/>
    <property type="evidence" value="ECO:0007669"/>
    <property type="project" value="TreeGrafter"/>
</dbReference>
<accession>A0A6G0XC62</accession>
<dbReference type="InterPro" id="IPR007956">
    <property type="entry name" value="Malonyl_CoA_deC_C"/>
</dbReference>
<dbReference type="GO" id="GO:0006085">
    <property type="term" value="P:acetyl-CoA biosynthetic process"/>
    <property type="evidence" value="ECO:0007669"/>
    <property type="project" value="TreeGrafter"/>
</dbReference>
<comment type="caution">
    <text evidence="3">The sequence shown here is derived from an EMBL/GenBank/DDBJ whole genome shotgun (WGS) entry which is preliminary data.</text>
</comment>
<dbReference type="VEuPathDB" id="FungiDB:AeMF1_020422"/>
<dbReference type="Pfam" id="PF05292">
    <property type="entry name" value="MCD"/>
    <property type="match status" value="1"/>
</dbReference>
<name>A0A6G0XC62_9STRA</name>
<evidence type="ECO:0008006" key="5">
    <source>
        <dbReference type="Google" id="ProtNLM"/>
    </source>
</evidence>
<keyword evidence="4" id="KW-1185">Reference proteome</keyword>
<evidence type="ECO:0000313" key="3">
    <source>
        <dbReference type="EMBL" id="KAF0737667.1"/>
    </source>
</evidence>
<dbReference type="Proteomes" id="UP000481153">
    <property type="component" value="Unassembled WGS sequence"/>
</dbReference>
<organism evidence="3 4">
    <name type="scientific">Aphanomyces euteiches</name>
    <dbReference type="NCBI Taxonomy" id="100861"/>
    <lineage>
        <taxon>Eukaryota</taxon>
        <taxon>Sar</taxon>
        <taxon>Stramenopiles</taxon>
        <taxon>Oomycota</taxon>
        <taxon>Saprolegniomycetes</taxon>
        <taxon>Saprolegniales</taxon>
        <taxon>Verrucalvaceae</taxon>
        <taxon>Aphanomyces</taxon>
    </lineage>
</organism>
<sequence>MLRPRFLGVWRSAVSRASASRVLSTQSSPPSWELWREAIRTTGESAFLKTFQLPRDRAALAHLMRTVATTKERNGDFVPRVVVRSICLSYKTLDFEAKKLFLLTLARDLHVDADTLKQNLSSCTQNLASVESRVDDGVVDWKHEQVEKYLRSIRSLRESLVPLHELLFRHILSQMDGGMLFLVHLRADIRQVLNKMTSSDNRNDVVVLRALDQHLQTFLAGWFSVGFLCLERVTYDHSPGALLEKIIRYEAVHPVGTIIELKRRLGNARRCFAFFHPSIPDEPLVFVHVALVKELAGSMEYIKEETEHLEHEHDAKAAIFYSISSTQPGLQGVDLGNYLIKQVAKRLQHELPNIELFSTLSPIPGFTKWLYQSGFNQLTEEEVACLKRLAPLQSSAATPSDVLAELLSQPEWYLTDSIVEVVRPILMRLGAYYIYKEKKRGKAFCPVANFHLRNGAIFERLNWLGDVSPKGLKNSAGLMVNYKYELSQVEANNEKYLLENAISIGVQPRALFEDSSSGCE</sequence>
<dbReference type="InterPro" id="IPR038351">
    <property type="entry name" value="MCD_N_sf"/>
</dbReference>
<dbReference type="Gene3D" id="3.40.630.150">
    <property type="entry name" value="Malonyl-CoA decarboxylase, catalytic domain"/>
    <property type="match status" value="1"/>
</dbReference>
<feature type="domain" description="Malonyl-CoA decarboxylase N-terminal" evidence="2">
    <location>
        <begin position="134"/>
        <end position="223"/>
    </location>
</feature>
<protein>
    <recommendedName>
        <fullName evidence="5">Malonyl-CoA decarboxylase C-terminal domain-containing protein</fullName>
    </recommendedName>
</protein>
<reference evidence="3 4" key="1">
    <citation type="submission" date="2019-07" db="EMBL/GenBank/DDBJ databases">
        <title>Genomics analysis of Aphanomyces spp. identifies a new class of oomycete effector associated with host adaptation.</title>
        <authorList>
            <person name="Gaulin E."/>
        </authorList>
    </citation>
    <scope>NUCLEOTIDE SEQUENCE [LARGE SCALE GENOMIC DNA]</scope>
    <source>
        <strain evidence="3 4">ATCC 201684</strain>
    </source>
</reference>
<dbReference type="Gene3D" id="1.20.140.90">
    <property type="entry name" value="Malonyl-CoA decarboxylase, oligemerization domain"/>
    <property type="match status" value="1"/>
</dbReference>
<dbReference type="GO" id="GO:2001294">
    <property type="term" value="P:malonyl-CoA catabolic process"/>
    <property type="evidence" value="ECO:0007669"/>
    <property type="project" value="TreeGrafter"/>
</dbReference>
<dbReference type="EMBL" id="VJMJ01000083">
    <property type="protein sequence ID" value="KAF0737667.1"/>
    <property type="molecule type" value="Genomic_DNA"/>
</dbReference>
<dbReference type="InterPro" id="IPR035372">
    <property type="entry name" value="MCD_N"/>
</dbReference>
<dbReference type="InterPro" id="IPR038917">
    <property type="entry name" value="Malonyl_CoA_deC"/>
</dbReference>
<proteinExistence type="predicted"/>
<evidence type="ECO:0000259" key="1">
    <source>
        <dbReference type="Pfam" id="PF05292"/>
    </source>
</evidence>
<dbReference type="Pfam" id="PF17408">
    <property type="entry name" value="MCD_N"/>
    <property type="match status" value="1"/>
</dbReference>
<dbReference type="PANTHER" id="PTHR28641">
    <property type="match status" value="1"/>
</dbReference>
<dbReference type="FunFam" id="3.40.630.150:FF:000001">
    <property type="entry name" value="Malonyl-CoA decarboxylase, mitochondrial"/>
    <property type="match status" value="1"/>
</dbReference>
<dbReference type="GO" id="GO:0005759">
    <property type="term" value="C:mitochondrial matrix"/>
    <property type="evidence" value="ECO:0007669"/>
    <property type="project" value="TreeGrafter"/>
</dbReference>
<feature type="domain" description="Malonyl-CoA decarboxylase C-terminal" evidence="1">
    <location>
        <begin position="226"/>
        <end position="485"/>
    </location>
</feature>
<dbReference type="PANTHER" id="PTHR28641:SF1">
    <property type="entry name" value="MALONYL-COA DECARBOXYLASE, MITOCHONDRIAL"/>
    <property type="match status" value="1"/>
</dbReference>
<evidence type="ECO:0000313" key="4">
    <source>
        <dbReference type="Proteomes" id="UP000481153"/>
    </source>
</evidence>